<reference evidence="1 2" key="1">
    <citation type="submission" date="2019-09" db="EMBL/GenBank/DDBJ databases">
        <authorList>
            <person name="Brejova B."/>
        </authorList>
    </citation>
    <scope>NUCLEOTIDE SEQUENCE [LARGE SCALE GENOMIC DNA]</scope>
</reference>
<name>A0A5E8BS02_9ASCO</name>
<gene>
    <name evidence="1" type="ORF">SAPINGB_P003121</name>
</gene>
<accession>A0A5E8BS02</accession>
<organism evidence="1 2">
    <name type="scientific">Magnusiomyces paraingens</name>
    <dbReference type="NCBI Taxonomy" id="2606893"/>
    <lineage>
        <taxon>Eukaryota</taxon>
        <taxon>Fungi</taxon>
        <taxon>Dikarya</taxon>
        <taxon>Ascomycota</taxon>
        <taxon>Saccharomycotina</taxon>
        <taxon>Dipodascomycetes</taxon>
        <taxon>Dipodascales</taxon>
        <taxon>Dipodascaceae</taxon>
        <taxon>Magnusiomyces</taxon>
    </lineage>
</organism>
<dbReference type="GeneID" id="43581939"/>
<proteinExistence type="predicted"/>
<evidence type="ECO:0000313" key="2">
    <source>
        <dbReference type="Proteomes" id="UP000398389"/>
    </source>
</evidence>
<dbReference type="EMBL" id="CABVLU010000002">
    <property type="protein sequence ID" value="VVT51513.1"/>
    <property type="molecule type" value="Genomic_DNA"/>
</dbReference>
<protein>
    <submittedName>
        <fullName evidence="1">Uncharacterized protein</fullName>
    </submittedName>
</protein>
<sequence>MADRQRISQTCLTLRSAYFSRVWKACTLVNTPIDVFENLSQALHCIPEKIFFQPHQYSWFPCNEITKIIISECPADEFIQTVTFDASQFPALKLIQFAQLPVRESTRLAESPFFLSLQRQNRVNVEIRYTLNGPSLSSQLAIIKRLCPNLSYLKIDLEYKNITGFKSIIKDIRILKEIRLKGISRKIFSIIVDYITAERYPYSDNFSVYINAINYEENATLQAISEEETLEYFTRLPESLRCSLSLANAVSTDFPPKAYDIINISVDHKTPYLSLPQITTLDVTKYKKFAILQDMESLQNTAFLFAVHDTLWNSTIGQRTFSEALTALDIKIWPNFQKNKINTSIVRFLPTMKQLRRLCIWGNIYSYHDNDFLYRLLYPFLLSFREKRVNELFGYYDFMTKEDLILQTFFEVFYDDSNAIYVMSELERNVILACLIAMFTNAGRVSAAIKNLDNLLNISSTWFYQACVMESIMLVIEECDFLEYLEIKTDRGYYVSPGLMSLCHKSNLKQIFVNTKLNWHKNAKDYDLEVVPNVPNRWFNFVTKKDNDQGDEESLWMNLIIDLEKKEEFPLLLAGKDNAGFFKIESFPDPHLAPNLTHPTIFGEHLI</sequence>
<dbReference type="Proteomes" id="UP000398389">
    <property type="component" value="Unassembled WGS sequence"/>
</dbReference>
<evidence type="ECO:0000313" key="1">
    <source>
        <dbReference type="EMBL" id="VVT51513.1"/>
    </source>
</evidence>
<dbReference type="RefSeq" id="XP_031853730.1">
    <property type="nucleotide sequence ID" value="XM_031997839.1"/>
</dbReference>
<keyword evidence="2" id="KW-1185">Reference proteome</keyword>
<dbReference type="AlphaFoldDB" id="A0A5E8BS02"/>